<dbReference type="EMBL" id="KZ302296">
    <property type="protein sequence ID" value="PFH45763.1"/>
    <property type="molecule type" value="Genomic_DNA"/>
</dbReference>
<organism evidence="1 2">
    <name type="scientific">Amanita thiersii Skay4041</name>
    <dbReference type="NCBI Taxonomy" id="703135"/>
    <lineage>
        <taxon>Eukaryota</taxon>
        <taxon>Fungi</taxon>
        <taxon>Dikarya</taxon>
        <taxon>Basidiomycota</taxon>
        <taxon>Agaricomycotina</taxon>
        <taxon>Agaricomycetes</taxon>
        <taxon>Agaricomycetidae</taxon>
        <taxon>Agaricales</taxon>
        <taxon>Pluteineae</taxon>
        <taxon>Amanitaceae</taxon>
        <taxon>Amanita</taxon>
    </lineage>
</organism>
<reference evidence="1 2" key="1">
    <citation type="submission" date="2014-02" db="EMBL/GenBank/DDBJ databases">
        <title>Transposable element dynamics among asymbiotic and ectomycorrhizal Amanita fungi.</title>
        <authorList>
            <consortium name="DOE Joint Genome Institute"/>
            <person name="Hess J."/>
            <person name="Skrede I."/>
            <person name="Wolfe B."/>
            <person name="LaButti K."/>
            <person name="Ohm R.A."/>
            <person name="Grigoriev I.V."/>
            <person name="Pringle A."/>
        </authorList>
    </citation>
    <scope>NUCLEOTIDE SEQUENCE [LARGE SCALE GENOMIC DNA]</scope>
    <source>
        <strain evidence="1 2">SKay4041</strain>
    </source>
</reference>
<dbReference type="AlphaFoldDB" id="A0A2A9NDQ5"/>
<keyword evidence="2" id="KW-1185">Reference proteome</keyword>
<protein>
    <submittedName>
        <fullName evidence="1">Uncharacterized protein</fullName>
    </submittedName>
</protein>
<evidence type="ECO:0000313" key="1">
    <source>
        <dbReference type="EMBL" id="PFH45763.1"/>
    </source>
</evidence>
<evidence type="ECO:0000313" key="2">
    <source>
        <dbReference type="Proteomes" id="UP000242287"/>
    </source>
</evidence>
<dbReference type="Proteomes" id="UP000242287">
    <property type="component" value="Unassembled WGS sequence"/>
</dbReference>
<sequence length="133" mass="14791">MEGSPCILSFSFGYIIARLTKGVFNMQRPRVSYLPVKNGFAAPTLDLLWGNVSNSVARASQVPGYRNYPGVVLSSRIFFSHSNPFLSEVIAHNLKLCKDSGYVETSDMNHTLEWLLPKIVASSNLYLHDGPVR</sequence>
<accession>A0A2A9NDQ5</accession>
<gene>
    <name evidence="1" type="ORF">AMATHDRAFT_51485</name>
</gene>
<proteinExistence type="predicted"/>
<name>A0A2A9NDQ5_9AGAR</name>